<keyword evidence="2" id="KW-1185">Reference proteome</keyword>
<name>A0A8T0US00_PANVG</name>
<evidence type="ECO:0000313" key="2">
    <source>
        <dbReference type="Proteomes" id="UP000823388"/>
    </source>
</evidence>
<organism evidence="1 2">
    <name type="scientific">Panicum virgatum</name>
    <name type="common">Blackwell switchgrass</name>
    <dbReference type="NCBI Taxonomy" id="38727"/>
    <lineage>
        <taxon>Eukaryota</taxon>
        <taxon>Viridiplantae</taxon>
        <taxon>Streptophyta</taxon>
        <taxon>Embryophyta</taxon>
        <taxon>Tracheophyta</taxon>
        <taxon>Spermatophyta</taxon>
        <taxon>Magnoliopsida</taxon>
        <taxon>Liliopsida</taxon>
        <taxon>Poales</taxon>
        <taxon>Poaceae</taxon>
        <taxon>PACMAD clade</taxon>
        <taxon>Panicoideae</taxon>
        <taxon>Panicodae</taxon>
        <taxon>Paniceae</taxon>
        <taxon>Panicinae</taxon>
        <taxon>Panicum</taxon>
        <taxon>Panicum sect. Hiantes</taxon>
    </lineage>
</organism>
<protein>
    <submittedName>
        <fullName evidence="1">Uncharacterized protein</fullName>
    </submittedName>
</protein>
<reference evidence="1" key="1">
    <citation type="submission" date="2020-05" db="EMBL/GenBank/DDBJ databases">
        <title>WGS assembly of Panicum virgatum.</title>
        <authorList>
            <person name="Lovell J.T."/>
            <person name="Jenkins J."/>
            <person name="Shu S."/>
            <person name="Juenger T.E."/>
            <person name="Schmutz J."/>
        </authorList>
    </citation>
    <scope>NUCLEOTIDE SEQUENCE</scope>
    <source>
        <strain evidence="1">AP13</strain>
    </source>
</reference>
<dbReference type="Proteomes" id="UP000823388">
    <property type="component" value="Chromosome 3K"/>
</dbReference>
<gene>
    <name evidence="1" type="ORF">PVAP13_3KG155027</name>
</gene>
<dbReference type="AlphaFoldDB" id="A0A8T0US00"/>
<sequence length="59" mass="6993">MASLQAGLWTTGDAMGRAIRDLKEVRMRLERRVTACLVHRRKLLTWLHKTCSIKCLRWR</sequence>
<dbReference type="EMBL" id="CM029041">
    <property type="protein sequence ID" value="KAG2624898.1"/>
    <property type="molecule type" value="Genomic_DNA"/>
</dbReference>
<proteinExistence type="predicted"/>
<accession>A0A8T0US00</accession>
<evidence type="ECO:0000313" key="1">
    <source>
        <dbReference type="EMBL" id="KAG2624898.1"/>
    </source>
</evidence>
<comment type="caution">
    <text evidence="1">The sequence shown here is derived from an EMBL/GenBank/DDBJ whole genome shotgun (WGS) entry which is preliminary data.</text>
</comment>